<feature type="region of interest" description="Disordered" evidence="4">
    <location>
        <begin position="513"/>
        <end position="542"/>
    </location>
</feature>
<dbReference type="SUPFAM" id="SSF117289">
    <property type="entry name" value="Nucleoporin domain"/>
    <property type="match status" value="1"/>
</dbReference>
<keyword evidence="7" id="KW-1185">Reference proteome</keyword>
<keyword evidence="2" id="KW-0813">Transport</keyword>
<dbReference type="AlphaFoldDB" id="A0A9N9QYS9"/>
<dbReference type="OrthoDB" id="248320at2759"/>
<dbReference type="GO" id="GO:0006405">
    <property type="term" value="P:RNA export from nucleus"/>
    <property type="evidence" value="ECO:0007669"/>
    <property type="project" value="TreeGrafter"/>
</dbReference>
<comment type="subcellular location">
    <subcellularLocation>
        <location evidence="1">Nucleus</location>
    </subcellularLocation>
</comment>
<reference evidence="6" key="1">
    <citation type="submission" date="2021-12" db="EMBL/GenBank/DDBJ databases">
        <authorList>
            <person name="King R."/>
        </authorList>
    </citation>
    <scope>NUCLEOTIDE SEQUENCE</scope>
</reference>
<dbReference type="InterPro" id="IPR026054">
    <property type="entry name" value="Nucleoporin"/>
</dbReference>
<dbReference type="InterPro" id="IPR015943">
    <property type="entry name" value="WD40/YVTN_repeat-like_dom_sf"/>
</dbReference>
<sequence>MEVQFGPNSVDEPNLLYKLQRKLKVFNTLDILPNRGYNLTTSSNKYGLVFVASPLGTLSAYYLKQLVDKESECPHVIIKLQEKPTHIAINCDQELIGVTGGQFLCVYKVTDFQNQNVAASAVLQLGTRSTTFVSSLQWNPCITDSIAIAFFNGILLTCQLNTSQVKKIQSKCRCLCWSPKGKQFVTGNSDGTLTQYKPDLTPAKTVSTPNLFENAPVEALAIYWISTYQFAVVYKNATDNSRPAVTIINTPKGGQPSCLNYEDICYSMGSNRPFYYYLLGLAQWNIILASSSNSMEIATLGSTDGANWMQWCQTDEARPELPLTDKKQENYPVGICIDTCAVHQLPWVLLVVSQTGLLTIFNIINLNKQVAQVCTPPQQLALPTQAMTTDIPDNVPTVLPQTVPQVVAPQAVAPQAVAPQAVAPQAVTPQAVAPQAVAPQAVAPQTVTPQAIAPQAVAPQYVASQSVAPQVIPSAAQKPVATMPPFQPTPQLSQGVPISAPAFSAASLTAAKPPNFQPLLPQGTPQVEQKQPPEIKPVPQGQPQAVVTVQKPSTPSEPAQPTPQMQEAYAAMKAEQERIKATKTNQELKNMLIKEVNDFQMELYKFMVKTKQTQAKVFHFGI</sequence>
<evidence type="ECO:0000259" key="5">
    <source>
        <dbReference type="Pfam" id="PF16755"/>
    </source>
</evidence>
<organism evidence="6 7">
    <name type="scientific">Diatraea saccharalis</name>
    <name type="common">sugarcane borer</name>
    <dbReference type="NCBI Taxonomy" id="40085"/>
    <lineage>
        <taxon>Eukaryota</taxon>
        <taxon>Metazoa</taxon>
        <taxon>Ecdysozoa</taxon>
        <taxon>Arthropoda</taxon>
        <taxon>Hexapoda</taxon>
        <taxon>Insecta</taxon>
        <taxon>Pterygota</taxon>
        <taxon>Neoptera</taxon>
        <taxon>Endopterygota</taxon>
        <taxon>Lepidoptera</taxon>
        <taxon>Glossata</taxon>
        <taxon>Ditrysia</taxon>
        <taxon>Pyraloidea</taxon>
        <taxon>Crambidae</taxon>
        <taxon>Crambinae</taxon>
        <taxon>Diatraea</taxon>
    </lineage>
</organism>
<reference evidence="6" key="2">
    <citation type="submission" date="2022-10" db="EMBL/GenBank/DDBJ databases">
        <authorList>
            <consortium name="ENA_rothamsted_submissions"/>
            <consortium name="culmorum"/>
            <person name="King R."/>
        </authorList>
    </citation>
    <scope>NUCLEOTIDE SEQUENCE</scope>
</reference>
<dbReference type="GO" id="GO:0008139">
    <property type="term" value="F:nuclear localization sequence binding"/>
    <property type="evidence" value="ECO:0007669"/>
    <property type="project" value="TreeGrafter"/>
</dbReference>
<evidence type="ECO:0000256" key="1">
    <source>
        <dbReference type="ARBA" id="ARBA00004123"/>
    </source>
</evidence>
<dbReference type="InterPro" id="IPR039462">
    <property type="entry name" value="Nup159/Nup146_N"/>
</dbReference>
<dbReference type="Pfam" id="PF16755">
    <property type="entry name" value="Beta-prop_NUP159_NUP214"/>
    <property type="match status" value="1"/>
</dbReference>
<evidence type="ECO:0000313" key="7">
    <source>
        <dbReference type="Proteomes" id="UP001153714"/>
    </source>
</evidence>
<dbReference type="PANTHER" id="PTHR23193">
    <property type="entry name" value="NUCLEAR PORE COMPLEX PROTEIN NUP"/>
    <property type="match status" value="1"/>
</dbReference>
<evidence type="ECO:0000256" key="4">
    <source>
        <dbReference type="SAM" id="MobiDB-lite"/>
    </source>
</evidence>
<proteinExistence type="predicted"/>
<dbReference type="EMBL" id="OU893346">
    <property type="protein sequence ID" value="CAG9786120.1"/>
    <property type="molecule type" value="Genomic_DNA"/>
</dbReference>
<dbReference type="Proteomes" id="UP001153714">
    <property type="component" value="Chromosome 15"/>
</dbReference>
<gene>
    <name evidence="6" type="ORF">DIATSA_LOCUS4096</name>
</gene>
<feature type="domain" description="Nucleoporin Nup159/Nup146 N-terminal" evidence="5">
    <location>
        <begin position="82"/>
        <end position="347"/>
    </location>
</feature>
<evidence type="ECO:0000256" key="2">
    <source>
        <dbReference type="ARBA" id="ARBA00022448"/>
    </source>
</evidence>
<keyword evidence="3" id="KW-0539">Nucleus</keyword>
<accession>A0A9N9QYS9</accession>
<dbReference type="GO" id="GO:0006606">
    <property type="term" value="P:protein import into nucleus"/>
    <property type="evidence" value="ECO:0007669"/>
    <property type="project" value="TreeGrafter"/>
</dbReference>
<dbReference type="GO" id="GO:0017056">
    <property type="term" value="F:structural constituent of nuclear pore"/>
    <property type="evidence" value="ECO:0007669"/>
    <property type="project" value="TreeGrafter"/>
</dbReference>
<name>A0A9N9QYS9_9NEOP</name>
<dbReference type="PANTHER" id="PTHR23193:SF46">
    <property type="entry name" value="NUCLEAR PORE COMPLEX PROTEIN NUP214"/>
    <property type="match status" value="1"/>
</dbReference>
<dbReference type="Gene3D" id="2.130.10.10">
    <property type="entry name" value="YVTN repeat-like/Quinoprotein amine dehydrogenase"/>
    <property type="match status" value="1"/>
</dbReference>
<evidence type="ECO:0000256" key="3">
    <source>
        <dbReference type="ARBA" id="ARBA00023242"/>
    </source>
</evidence>
<evidence type="ECO:0000313" key="6">
    <source>
        <dbReference type="EMBL" id="CAG9786120.1"/>
    </source>
</evidence>
<protein>
    <recommendedName>
        <fullName evidence="5">Nucleoporin Nup159/Nup146 N-terminal domain-containing protein</fullName>
    </recommendedName>
</protein>
<dbReference type="GO" id="GO:0005643">
    <property type="term" value="C:nuclear pore"/>
    <property type="evidence" value="ECO:0007669"/>
    <property type="project" value="TreeGrafter"/>
</dbReference>